<dbReference type="InterPro" id="IPR027268">
    <property type="entry name" value="Peptidase_M4/M1_CTD_sf"/>
</dbReference>
<feature type="domain" description="Peptidase M4" evidence="11">
    <location>
        <begin position="202"/>
        <end position="337"/>
    </location>
</feature>
<dbReference type="PRINTS" id="PR00730">
    <property type="entry name" value="THERMOLYSIN"/>
</dbReference>
<dbReference type="GO" id="GO:0006508">
    <property type="term" value="P:proteolysis"/>
    <property type="evidence" value="ECO:0007669"/>
    <property type="project" value="UniProtKB-KW"/>
</dbReference>
<feature type="active site" evidence="10">
    <location>
        <position position="330"/>
    </location>
</feature>
<keyword evidence="3" id="KW-0645">Protease</keyword>
<dbReference type="FunFam" id="2.60.120.380:FF:000013">
    <property type="entry name" value="Alkaline serine protease"/>
    <property type="match status" value="1"/>
</dbReference>
<feature type="domain" description="PepSY" evidence="13">
    <location>
        <begin position="131"/>
        <end position="186"/>
    </location>
</feature>
<evidence type="ECO:0000259" key="13">
    <source>
        <dbReference type="Pfam" id="PF03413"/>
    </source>
</evidence>
<evidence type="ECO:0000256" key="4">
    <source>
        <dbReference type="ARBA" id="ARBA00022723"/>
    </source>
</evidence>
<comment type="similarity">
    <text evidence="2">Belongs to the peptidase M4 family.</text>
</comment>
<dbReference type="PANTHER" id="PTHR33794">
    <property type="entry name" value="BACILLOLYSIN"/>
    <property type="match status" value="1"/>
</dbReference>
<evidence type="ECO:0000256" key="7">
    <source>
        <dbReference type="ARBA" id="ARBA00022833"/>
    </source>
</evidence>
<feature type="domain" description="Peptidase C-terminal archaeal/bacterial" evidence="14">
    <location>
        <begin position="623"/>
        <end position="689"/>
    </location>
</feature>
<keyword evidence="6" id="KW-0378">Hydrolase</keyword>
<dbReference type="GO" id="GO:0004222">
    <property type="term" value="F:metalloendopeptidase activity"/>
    <property type="evidence" value="ECO:0007669"/>
    <property type="project" value="InterPro"/>
</dbReference>
<dbReference type="AlphaFoldDB" id="A0A918NB44"/>
<evidence type="ECO:0000259" key="11">
    <source>
        <dbReference type="Pfam" id="PF01447"/>
    </source>
</evidence>
<dbReference type="Pfam" id="PF07504">
    <property type="entry name" value="FTP"/>
    <property type="match status" value="1"/>
</dbReference>
<feature type="domain" description="Peptidase M4 C-terminal" evidence="12">
    <location>
        <begin position="340"/>
        <end position="484"/>
    </location>
</feature>
<dbReference type="InterPro" id="IPR007280">
    <property type="entry name" value="Peptidase_C_arc/bac"/>
</dbReference>
<evidence type="ECO:0000256" key="5">
    <source>
        <dbReference type="ARBA" id="ARBA00022729"/>
    </source>
</evidence>
<reference evidence="16" key="1">
    <citation type="journal article" date="2014" name="Int. J. Syst. Evol. Microbiol.">
        <title>Complete genome sequence of Corynebacterium casei LMG S-19264T (=DSM 44701T), isolated from a smear-ripened cheese.</title>
        <authorList>
            <consortium name="US DOE Joint Genome Institute (JGI-PGF)"/>
            <person name="Walter F."/>
            <person name="Albersmeier A."/>
            <person name="Kalinowski J."/>
            <person name="Ruckert C."/>
        </authorList>
    </citation>
    <scope>NUCLEOTIDE SEQUENCE</scope>
    <source>
        <strain evidence="16">KCTC 22169</strain>
    </source>
</reference>
<evidence type="ECO:0000313" key="16">
    <source>
        <dbReference type="EMBL" id="GGX59423.1"/>
    </source>
</evidence>
<keyword evidence="8" id="KW-0482">Metalloprotease</keyword>
<keyword evidence="9" id="KW-0865">Zymogen</keyword>
<dbReference type="Gene3D" id="2.60.120.380">
    <property type="match status" value="2"/>
</dbReference>
<evidence type="ECO:0000259" key="15">
    <source>
        <dbReference type="Pfam" id="PF07504"/>
    </source>
</evidence>
<keyword evidence="4" id="KW-0479">Metal-binding</keyword>
<proteinExistence type="inferred from homology"/>
<dbReference type="InterPro" id="IPR013856">
    <property type="entry name" value="Peptidase_M4_domain"/>
</dbReference>
<dbReference type="EMBL" id="BMXR01000007">
    <property type="protein sequence ID" value="GGX59423.1"/>
    <property type="molecule type" value="Genomic_DNA"/>
</dbReference>
<evidence type="ECO:0000256" key="1">
    <source>
        <dbReference type="ARBA" id="ARBA00001947"/>
    </source>
</evidence>
<sequence length="704" mass="75595">MTLSLAVALAAGAQAADRVPATPDLFSAQGIAASADVSLNEVRSRTLANGKTITRYQQAHQGVPVWGQVVTRSGQGVAADVSGDVLEGLATEVPSVRPSVKAFDAVNRAMNHVMTLRNQQGITSGATSVAALQLAAKNQNQQLFIHIDDQDQARLAYLINWVEYGDEPSRPFVFVDAHTGEVLEQWEGLAHQDATGPGGNEKTGQYEYGTDYPAMQVDENCRMDTPNVETVDMQNNTSGGSVFSFTCPYNDNRYTNGAYSPLNDAHFFGNVVFNMYSDWYSTAPLTQKLRMRVHYGNNYENAFWDGQQMTFGDGANRFYPLVSLDVSAHEVSHGFTEQNSGLVYRDQPGGINEAFSDMAGEAAEYYMKGSNDWMVGADIFKGDGSLRYMDDPTKDGNSIGHASDYYSGMDVHYSSGVFNRAFYLMATSNGWDTRKAFDLFVLANQMYWGTNSDYVDAACGVVDATGDLGYDLSVVTSAFDTVGVSTSGCTGGGDPGGSELENGVPVTDLSGSQGSETRFTLDVPSGASDLLFEMSGGSGDADLYVSFGSEPTTSSYDCRPWKNGNSESCSFASPSTGTYHVMIRGYSSYSGVSLTGSFTDGGTGGPDSGSESNLSASQGQWLYFPIDVPAGMSSLDVDISGGSGDADLYVRRGSQPTTSSYDCRPYKWGNAEECSFSNPAADTWVVGIRAYESFSGVTMNWSYQ</sequence>
<dbReference type="Gene3D" id="1.10.390.10">
    <property type="entry name" value="Neutral Protease Domain 2"/>
    <property type="match status" value="1"/>
</dbReference>
<dbReference type="InterPro" id="IPR050728">
    <property type="entry name" value="Zinc_Metalloprotease_M4"/>
</dbReference>
<dbReference type="CDD" id="cd09597">
    <property type="entry name" value="M4_TLP"/>
    <property type="match status" value="1"/>
</dbReference>
<feature type="domain" description="Peptidase C-terminal archaeal/bacterial" evidence="14">
    <location>
        <begin position="518"/>
        <end position="585"/>
    </location>
</feature>
<dbReference type="GO" id="GO:0046872">
    <property type="term" value="F:metal ion binding"/>
    <property type="evidence" value="ECO:0007669"/>
    <property type="project" value="UniProtKB-KW"/>
</dbReference>
<evidence type="ECO:0000313" key="17">
    <source>
        <dbReference type="Proteomes" id="UP000626148"/>
    </source>
</evidence>
<dbReference type="InterPro" id="IPR025711">
    <property type="entry name" value="PepSY"/>
</dbReference>
<name>A0A918NB44_9GAMM</name>
<dbReference type="Pfam" id="PF04151">
    <property type="entry name" value="PPC"/>
    <property type="match status" value="2"/>
</dbReference>
<evidence type="ECO:0000259" key="14">
    <source>
        <dbReference type="Pfam" id="PF04151"/>
    </source>
</evidence>
<dbReference type="SUPFAM" id="SSF55486">
    <property type="entry name" value="Metalloproteases ('zincins'), catalytic domain"/>
    <property type="match status" value="1"/>
</dbReference>
<dbReference type="Pfam" id="PF02868">
    <property type="entry name" value="Peptidase_M4_C"/>
    <property type="match status" value="1"/>
</dbReference>
<organism evidence="16 17">
    <name type="scientific">Saccharospirillum salsuginis</name>
    <dbReference type="NCBI Taxonomy" id="418750"/>
    <lineage>
        <taxon>Bacteria</taxon>
        <taxon>Pseudomonadati</taxon>
        <taxon>Pseudomonadota</taxon>
        <taxon>Gammaproteobacteria</taxon>
        <taxon>Oceanospirillales</taxon>
        <taxon>Saccharospirillaceae</taxon>
        <taxon>Saccharospirillum</taxon>
    </lineage>
</organism>
<evidence type="ECO:0000256" key="6">
    <source>
        <dbReference type="ARBA" id="ARBA00022801"/>
    </source>
</evidence>
<keyword evidence="5" id="KW-0732">Signal</keyword>
<dbReference type="InterPro" id="IPR023612">
    <property type="entry name" value="Peptidase_M4"/>
</dbReference>
<evidence type="ECO:0000256" key="9">
    <source>
        <dbReference type="ARBA" id="ARBA00023145"/>
    </source>
</evidence>
<comment type="caution">
    <text evidence="16">The sequence shown here is derived from an EMBL/GenBank/DDBJ whole genome shotgun (WGS) entry which is preliminary data.</text>
</comment>
<keyword evidence="7" id="KW-0862">Zinc</keyword>
<feature type="active site" description="Proton donor" evidence="10">
    <location>
        <position position="412"/>
    </location>
</feature>
<dbReference type="Gene3D" id="3.10.450.490">
    <property type="match status" value="1"/>
</dbReference>
<feature type="domain" description="FTP" evidence="15">
    <location>
        <begin position="39"/>
        <end position="83"/>
    </location>
</feature>
<evidence type="ECO:0000259" key="12">
    <source>
        <dbReference type="Pfam" id="PF02868"/>
    </source>
</evidence>
<evidence type="ECO:0000256" key="2">
    <source>
        <dbReference type="ARBA" id="ARBA00009388"/>
    </source>
</evidence>
<dbReference type="Pfam" id="PF03413">
    <property type="entry name" value="PepSY"/>
    <property type="match status" value="1"/>
</dbReference>
<dbReference type="PANTHER" id="PTHR33794:SF1">
    <property type="entry name" value="BACILLOLYSIN"/>
    <property type="match status" value="1"/>
</dbReference>
<evidence type="ECO:0000256" key="8">
    <source>
        <dbReference type="ARBA" id="ARBA00023049"/>
    </source>
</evidence>
<dbReference type="Gene3D" id="3.10.170.10">
    <property type="match status" value="1"/>
</dbReference>
<dbReference type="InterPro" id="IPR001570">
    <property type="entry name" value="Peptidase_M4_C_domain"/>
</dbReference>
<gene>
    <name evidence="16" type="ORF">GCM10007392_29160</name>
</gene>
<evidence type="ECO:0000256" key="3">
    <source>
        <dbReference type="ARBA" id="ARBA00022670"/>
    </source>
</evidence>
<accession>A0A918NB44</accession>
<dbReference type="InterPro" id="IPR011096">
    <property type="entry name" value="FTP_domain"/>
</dbReference>
<dbReference type="Gene3D" id="3.10.450.40">
    <property type="match status" value="1"/>
</dbReference>
<keyword evidence="17" id="KW-1185">Reference proteome</keyword>
<protein>
    <submittedName>
        <fullName evidence="16">Hemagglutinin</fullName>
    </submittedName>
</protein>
<evidence type="ECO:0000256" key="10">
    <source>
        <dbReference type="PIRSR" id="PIRSR623612-1"/>
    </source>
</evidence>
<dbReference type="Proteomes" id="UP000626148">
    <property type="component" value="Unassembled WGS sequence"/>
</dbReference>
<dbReference type="Pfam" id="PF01447">
    <property type="entry name" value="Peptidase_M4"/>
    <property type="match status" value="1"/>
</dbReference>
<reference evidence="16" key="2">
    <citation type="submission" date="2020-09" db="EMBL/GenBank/DDBJ databases">
        <authorList>
            <person name="Sun Q."/>
            <person name="Kim S."/>
        </authorList>
    </citation>
    <scope>NUCLEOTIDE SEQUENCE</scope>
    <source>
        <strain evidence="16">KCTC 22169</strain>
    </source>
</reference>
<comment type="cofactor">
    <cofactor evidence="1">
        <name>Zn(2+)</name>
        <dbReference type="ChEBI" id="CHEBI:29105"/>
    </cofactor>
</comment>